<organism evidence="3 4">
    <name type="scientific">Loxostege sticticalis</name>
    <name type="common">Beet webworm moth</name>
    <dbReference type="NCBI Taxonomy" id="481309"/>
    <lineage>
        <taxon>Eukaryota</taxon>
        <taxon>Metazoa</taxon>
        <taxon>Ecdysozoa</taxon>
        <taxon>Arthropoda</taxon>
        <taxon>Hexapoda</taxon>
        <taxon>Insecta</taxon>
        <taxon>Pterygota</taxon>
        <taxon>Neoptera</taxon>
        <taxon>Endopterygota</taxon>
        <taxon>Lepidoptera</taxon>
        <taxon>Glossata</taxon>
        <taxon>Ditrysia</taxon>
        <taxon>Pyraloidea</taxon>
        <taxon>Crambidae</taxon>
        <taxon>Pyraustinae</taxon>
        <taxon>Loxostege</taxon>
    </lineage>
</organism>
<accession>A0ABR3IF44</accession>
<keyword evidence="4" id="KW-1185">Reference proteome</keyword>
<dbReference type="Proteomes" id="UP001549920">
    <property type="component" value="Unassembled WGS sequence"/>
</dbReference>
<evidence type="ECO:0000256" key="1">
    <source>
        <dbReference type="SAM" id="MobiDB-lite"/>
    </source>
</evidence>
<keyword evidence="2" id="KW-0812">Transmembrane</keyword>
<feature type="transmembrane region" description="Helical" evidence="2">
    <location>
        <begin position="18"/>
        <end position="39"/>
    </location>
</feature>
<dbReference type="EMBL" id="JBEUOH010000004">
    <property type="protein sequence ID" value="KAL0894885.1"/>
    <property type="molecule type" value="Genomic_DNA"/>
</dbReference>
<gene>
    <name evidence="3" type="ORF">ABMA27_013395</name>
</gene>
<evidence type="ECO:0000256" key="2">
    <source>
        <dbReference type="SAM" id="Phobius"/>
    </source>
</evidence>
<feature type="compositionally biased region" description="Basic residues" evidence="1">
    <location>
        <begin position="160"/>
        <end position="169"/>
    </location>
</feature>
<protein>
    <submittedName>
        <fullName evidence="3">Uncharacterized protein</fullName>
    </submittedName>
</protein>
<feature type="region of interest" description="Disordered" evidence="1">
    <location>
        <begin position="160"/>
        <end position="186"/>
    </location>
</feature>
<reference evidence="3 4" key="1">
    <citation type="submission" date="2024-06" db="EMBL/GenBank/DDBJ databases">
        <title>A chromosome-level genome assembly of beet webworm, Loxostege sticticalis.</title>
        <authorList>
            <person name="Zhang Y."/>
        </authorList>
    </citation>
    <scope>NUCLEOTIDE SEQUENCE [LARGE SCALE GENOMIC DNA]</scope>
    <source>
        <strain evidence="3">AQ026</strain>
        <tissue evidence="3">Whole body</tissue>
    </source>
</reference>
<dbReference type="PROSITE" id="PS51257">
    <property type="entry name" value="PROKAR_LIPOPROTEIN"/>
    <property type="match status" value="1"/>
</dbReference>
<evidence type="ECO:0000313" key="4">
    <source>
        <dbReference type="Proteomes" id="UP001549920"/>
    </source>
</evidence>
<keyword evidence="2" id="KW-0472">Membrane</keyword>
<comment type="caution">
    <text evidence="3">The sequence shown here is derived from an EMBL/GenBank/DDBJ whole genome shotgun (WGS) entry which is preliminary data.</text>
</comment>
<name>A0ABR3IF44_LOXSC</name>
<proteinExistence type="predicted"/>
<evidence type="ECO:0000313" key="3">
    <source>
        <dbReference type="EMBL" id="KAL0894885.1"/>
    </source>
</evidence>
<sequence>MVSKTVLYHSDTHRNASFFLYFIMMVTLSCTIRNLSAILGDTFTPRELLPVTQKLIEKVDNPGRGKGIVSGAKSPEDLADKLFTNFFMIDRRIVKLDEKDISGLDALQALALSGQVSSLRNHDNIPVTEAYATNTISFRAVKLAKKLMPNRHVVINPARKHNSAGKRRNGTIPVKPETGGGNQTKGDQKYCHWSYHCTNPSNLDTCRLKTDCGKDTPVVECKFFCFNSNRS</sequence>
<keyword evidence="2" id="KW-1133">Transmembrane helix</keyword>